<dbReference type="AlphaFoldDB" id="A0A915HIF9"/>
<name>A0A915HIF9_ROMCU</name>
<dbReference type="PANTHER" id="PTHR12308:SF84">
    <property type="entry name" value="ANOCTAMIN"/>
    <property type="match status" value="1"/>
</dbReference>
<dbReference type="WBParaSite" id="nRc.2.0.1.t01798-RA">
    <property type="protein sequence ID" value="nRc.2.0.1.t01798-RA"/>
    <property type="gene ID" value="nRc.2.0.1.g01798"/>
</dbReference>
<accession>A0A915HIF9</accession>
<protein>
    <submittedName>
        <fullName evidence="3">Anoctamin dimerisation domain-containing protein</fullName>
    </submittedName>
</protein>
<evidence type="ECO:0000313" key="3">
    <source>
        <dbReference type="WBParaSite" id="nRc.2.0.1.t01798-RA"/>
    </source>
</evidence>
<dbReference type="GO" id="GO:0005254">
    <property type="term" value="F:chloride channel activity"/>
    <property type="evidence" value="ECO:0007669"/>
    <property type="project" value="TreeGrafter"/>
</dbReference>
<dbReference type="Pfam" id="PF16178">
    <property type="entry name" value="Anoct_dimer"/>
    <property type="match status" value="2"/>
</dbReference>
<keyword evidence="2" id="KW-1185">Reference proteome</keyword>
<dbReference type="InterPro" id="IPR007632">
    <property type="entry name" value="Anoctamin"/>
</dbReference>
<proteinExistence type="predicted"/>
<dbReference type="PANTHER" id="PTHR12308">
    <property type="entry name" value="ANOCTAMIN"/>
    <property type="match status" value="1"/>
</dbReference>
<feature type="domain" description="Anoctamin dimerisation" evidence="1">
    <location>
        <begin position="2"/>
        <end position="137"/>
    </location>
</feature>
<evidence type="ECO:0000313" key="2">
    <source>
        <dbReference type="Proteomes" id="UP000887565"/>
    </source>
</evidence>
<organism evidence="2 3">
    <name type="scientific">Romanomermis culicivorax</name>
    <name type="common">Nematode worm</name>
    <dbReference type="NCBI Taxonomy" id="13658"/>
    <lineage>
        <taxon>Eukaryota</taxon>
        <taxon>Metazoa</taxon>
        <taxon>Ecdysozoa</taxon>
        <taxon>Nematoda</taxon>
        <taxon>Enoplea</taxon>
        <taxon>Dorylaimia</taxon>
        <taxon>Mermithida</taxon>
        <taxon>Mermithoidea</taxon>
        <taxon>Mermithidae</taxon>
        <taxon>Romanomermis</taxon>
    </lineage>
</organism>
<dbReference type="InterPro" id="IPR032394">
    <property type="entry name" value="Anoct_dimer"/>
</dbReference>
<dbReference type="GO" id="GO:0046983">
    <property type="term" value="F:protein dimerization activity"/>
    <property type="evidence" value="ECO:0007669"/>
    <property type="project" value="InterPro"/>
</dbReference>
<dbReference type="GO" id="GO:0005886">
    <property type="term" value="C:plasma membrane"/>
    <property type="evidence" value="ECO:0007669"/>
    <property type="project" value="TreeGrafter"/>
</dbReference>
<sequence length="251" mass="28606">MTDGKRKIDFILIYERHESPNQKTGGEPDLTTQATVNGVGGAEMIAMVETEAVDRSPTVAVEINHQNHHGSAAKGLHHVRREFFHENLIKEGLEIELENVDDLDRPITVVKVHAPFSTLCRYAEELHIKVPLKIYDRLTISNIDVQHSDGQAIRNSAVSQIVYEILQQTPNNPDDARHRGIAALLEHKIYEIAYPLHDSDILHMDASEKMKFLCFLDRKEDEKEGDKRRTRLREDEIGGMSSWPKAQLFID</sequence>
<feature type="domain" description="Anoctamin dimerisation" evidence="1">
    <location>
        <begin position="148"/>
        <end position="205"/>
    </location>
</feature>
<evidence type="ECO:0000259" key="1">
    <source>
        <dbReference type="Pfam" id="PF16178"/>
    </source>
</evidence>
<reference evidence="3" key="1">
    <citation type="submission" date="2022-11" db="UniProtKB">
        <authorList>
            <consortium name="WormBaseParasite"/>
        </authorList>
    </citation>
    <scope>IDENTIFICATION</scope>
</reference>
<dbReference type="Proteomes" id="UP000887565">
    <property type="component" value="Unplaced"/>
</dbReference>